<gene>
    <name evidence="2" type="ORF">EDC17_104320</name>
</gene>
<dbReference type="EMBL" id="SMBZ01000043">
    <property type="protein sequence ID" value="TCV09384.1"/>
    <property type="molecule type" value="Genomic_DNA"/>
</dbReference>
<comment type="caution">
    <text evidence="2">The sequence shown here is derived from an EMBL/GenBank/DDBJ whole genome shotgun (WGS) entry which is preliminary data.</text>
</comment>
<protein>
    <recommendedName>
        <fullName evidence="4">Outer membrane protein with beta-barrel domain</fullName>
    </recommendedName>
</protein>
<name>A0A4R3VQJ2_9SPHI</name>
<reference evidence="2 3" key="1">
    <citation type="submission" date="2019-03" db="EMBL/GenBank/DDBJ databases">
        <title>Genomic Encyclopedia of Type Strains, Phase IV (KMG-IV): sequencing the most valuable type-strain genomes for metagenomic binning, comparative biology and taxonomic classification.</title>
        <authorList>
            <person name="Goeker M."/>
        </authorList>
    </citation>
    <scope>NUCLEOTIDE SEQUENCE [LARGE SCALE GENOMIC DNA]</scope>
    <source>
        <strain evidence="2 3">DSM 22362</strain>
    </source>
</reference>
<evidence type="ECO:0008006" key="4">
    <source>
        <dbReference type="Google" id="ProtNLM"/>
    </source>
</evidence>
<keyword evidence="1" id="KW-0732">Signal</keyword>
<dbReference type="OrthoDB" id="768080at2"/>
<dbReference type="RefSeq" id="WP_132778575.1">
    <property type="nucleotide sequence ID" value="NZ_SMBZ01000043.1"/>
</dbReference>
<evidence type="ECO:0000256" key="1">
    <source>
        <dbReference type="SAM" id="SignalP"/>
    </source>
</evidence>
<accession>A0A4R3VQJ2</accession>
<feature type="chain" id="PRO_5020564917" description="Outer membrane protein with beta-barrel domain" evidence="1">
    <location>
        <begin position="20"/>
        <end position="143"/>
    </location>
</feature>
<keyword evidence="3" id="KW-1185">Reference proteome</keyword>
<organism evidence="2 3">
    <name type="scientific">Sphingobacterium alimentarium</name>
    <dbReference type="NCBI Taxonomy" id="797292"/>
    <lineage>
        <taxon>Bacteria</taxon>
        <taxon>Pseudomonadati</taxon>
        <taxon>Bacteroidota</taxon>
        <taxon>Sphingobacteriia</taxon>
        <taxon>Sphingobacteriales</taxon>
        <taxon>Sphingobacteriaceae</taxon>
        <taxon>Sphingobacterium</taxon>
    </lineage>
</organism>
<sequence>MRNLFVFLLILFSVNNSFGQSEEVPNFRKSDILIDPFWLIGGLAVNANYERILSEDSGVGANAIFGIGSDLDDFVQISPYYRAYFGAKYASGFYIEGFVPFAVVENKEWSNGSQTTSSSKNTSAGLGFGLGGKWVAKKSLYLN</sequence>
<evidence type="ECO:0000313" key="2">
    <source>
        <dbReference type="EMBL" id="TCV09384.1"/>
    </source>
</evidence>
<dbReference type="AlphaFoldDB" id="A0A4R3VQJ2"/>
<evidence type="ECO:0000313" key="3">
    <source>
        <dbReference type="Proteomes" id="UP000295197"/>
    </source>
</evidence>
<dbReference type="Proteomes" id="UP000295197">
    <property type="component" value="Unassembled WGS sequence"/>
</dbReference>
<proteinExistence type="predicted"/>
<feature type="signal peptide" evidence="1">
    <location>
        <begin position="1"/>
        <end position="19"/>
    </location>
</feature>